<dbReference type="EMBL" id="JARK01001374">
    <property type="protein sequence ID" value="EYC15080.1"/>
    <property type="molecule type" value="Genomic_DNA"/>
</dbReference>
<comment type="caution">
    <text evidence="1">The sequence shown here is derived from an EMBL/GenBank/DDBJ whole genome shotgun (WGS) entry which is preliminary data.</text>
</comment>
<accession>A0A016UIV0</accession>
<sequence>MLLFSAKSRLHHEMCFVNYFSELFELFCSFFSKEQEEEKLTTDDNFEGTELGECVCSSESLQNSEKVPC</sequence>
<gene>
    <name evidence="1" type="primary">Acey_s0038.g3621</name>
    <name evidence="1" type="ORF">Y032_0038g3621</name>
</gene>
<evidence type="ECO:0000313" key="2">
    <source>
        <dbReference type="Proteomes" id="UP000024635"/>
    </source>
</evidence>
<name>A0A016UIV0_9BILA</name>
<protein>
    <submittedName>
        <fullName evidence="1">Uncharacterized protein</fullName>
    </submittedName>
</protein>
<dbReference type="AlphaFoldDB" id="A0A016UIV0"/>
<organism evidence="1 2">
    <name type="scientific">Ancylostoma ceylanicum</name>
    <dbReference type="NCBI Taxonomy" id="53326"/>
    <lineage>
        <taxon>Eukaryota</taxon>
        <taxon>Metazoa</taxon>
        <taxon>Ecdysozoa</taxon>
        <taxon>Nematoda</taxon>
        <taxon>Chromadorea</taxon>
        <taxon>Rhabditida</taxon>
        <taxon>Rhabditina</taxon>
        <taxon>Rhabditomorpha</taxon>
        <taxon>Strongyloidea</taxon>
        <taxon>Ancylostomatidae</taxon>
        <taxon>Ancylostomatinae</taxon>
        <taxon>Ancylostoma</taxon>
    </lineage>
</organism>
<evidence type="ECO:0000313" key="1">
    <source>
        <dbReference type="EMBL" id="EYC15080.1"/>
    </source>
</evidence>
<dbReference type="Proteomes" id="UP000024635">
    <property type="component" value="Unassembled WGS sequence"/>
</dbReference>
<proteinExistence type="predicted"/>
<keyword evidence="2" id="KW-1185">Reference proteome</keyword>
<reference evidence="2" key="1">
    <citation type="journal article" date="2015" name="Nat. Genet.">
        <title>The genome and transcriptome of the zoonotic hookworm Ancylostoma ceylanicum identify infection-specific gene families.</title>
        <authorList>
            <person name="Schwarz E.M."/>
            <person name="Hu Y."/>
            <person name="Antoshechkin I."/>
            <person name="Miller M.M."/>
            <person name="Sternberg P.W."/>
            <person name="Aroian R.V."/>
        </authorList>
    </citation>
    <scope>NUCLEOTIDE SEQUENCE</scope>
    <source>
        <strain evidence="2">HY135</strain>
    </source>
</reference>